<reference evidence="2" key="1">
    <citation type="journal article" date="2023" name="Front. Plant Sci.">
        <title>Chromosomal-level genome assembly of Melastoma candidum provides insights into trichome evolution.</title>
        <authorList>
            <person name="Zhong Y."/>
            <person name="Wu W."/>
            <person name="Sun C."/>
            <person name="Zou P."/>
            <person name="Liu Y."/>
            <person name="Dai S."/>
            <person name="Zhou R."/>
        </authorList>
    </citation>
    <scope>NUCLEOTIDE SEQUENCE [LARGE SCALE GENOMIC DNA]</scope>
</reference>
<name>A0ACB9RVI4_9MYRT</name>
<organism evidence="1 2">
    <name type="scientific">Melastoma candidum</name>
    <dbReference type="NCBI Taxonomy" id="119954"/>
    <lineage>
        <taxon>Eukaryota</taxon>
        <taxon>Viridiplantae</taxon>
        <taxon>Streptophyta</taxon>
        <taxon>Embryophyta</taxon>
        <taxon>Tracheophyta</taxon>
        <taxon>Spermatophyta</taxon>
        <taxon>Magnoliopsida</taxon>
        <taxon>eudicotyledons</taxon>
        <taxon>Gunneridae</taxon>
        <taxon>Pentapetalae</taxon>
        <taxon>rosids</taxon>
        <taxon>malvids</taxon>
        <taxon>Myrtales</taxon>
        <taxon>Melastomataceae</taxon>
        <taxon>Melastomatoideae</taxon>
        <taxon>Melastomateae</taxon>
        <taxon>Melastoma</taxon>
    </lineage>
</organism>
<keyword evidence="2" id="KW-1185">Reference proteome</keyword>
<sequence>MSAPQRLVIGGLSCIFSSTTTKPCSASLPLSFSSGIEEKGLPSAIRGEEFSMKERALSSSPRKLLGTSRKEHSIPVSVLHGPVSCCRSDAYADGSVCLGFVSKASGNPSVDSYSYDLSSPMAIFSGMADPDELTFSMEYNCRELGNGDQGNHSVEEILVAAQARHRKFHEETMVKAFYQAEWAHREQVCSNGHPYMQHCVETAVLLAKAGATSTIVAAGLLHDTIDDSFSSYDHISRTFGAGVADLVEGDSKLSQLSQLVHESNTASKTVKADRLHTMVLAMADARAVLIKLADRLHDMMMLEALPVHKQQRFAKETLAIFVPLANRLRISTWKDQLENLCFKHLNPGFRWLSGQDGLPPGSVRTRTRTGGLCAI</sequence>
<proteinExistence type="predicted"/>
<protein>
    <submittedName>
        <fullName evidence="1">Uncharacterized protein</fullName>
    </submittedName>
</protein>
<comment type="caution">
    <text evidence="1">The sequence shown here is derived from an EMBL/GenBank/DDBJ whole genome shotgun (WGS) entry which is preliminary data.</text>
</comment>
<dbReference type="EMBL" id="CM042882">
    <property type="protein sequence ID" value="KAI4381831.1"/>
    <property type="molecule type" value="Genomic_DNA"/>
</dbReference>
<dbReference type="Proteomes" id="UP001057402">
    <property type="component" value="Chromosome 3"/>
</dbReference>
<gene>
    <name evidence="1" type="ORF">MLD38_007867</name>
</gene>
<accession>A0ACB9RVI4</accession>
<evidence type="ECO:0000313" key="1">
    <source>
        <dbReference type="EMBL" id="KAI4381831.1"/>
    </source>
</evidence>
<evidence type="ECO:0000313" key="2">
    <source>
        <dbReference type="Proteomes" id="UP001057402"/>
    </source>
</evidence>